<protein>
    <submittedName>
        <fullName evidence="2">Uncharacterized protein</fullName>
    </submittedName>
</protein>
<dbReference type="EMBL" id="KV722401">
    <property type="protein sequence ID" value="OCH90588.1"/>
    <property type="molecule type" value="Genomic_DNA"/>
</dbReference>
<feature type="compositionally biased region" description="Basic and acidic residues" evidence="1">
    <location>
        <begin position="125"/>
        <end position="143"/>
    </location>
</feature>
<accession>A0A8E2ATC5</accession>
<feature type="compositionally biased region" description="Polar residues" evidence="1">
    <location>
        <begin position="69"/>
        <end position="89"/>
    </location>
</feature>
<keyword evidence="3" id="KW-1185">Reference proteome</keyword>
<feature type="region of interest" description="Disordered" evidence="1">
    <location>
        <begin position="57"/>
        <end position="89"/>
    </location>
</feature>
<dbReference type="Proteomes" id="UP000250043">
    <property type="component" value="Unassembled WGS sequence"/>
</dbReference>
<sequence>MDSAGFHLISHTREEYGQVASREPKRAAPANARLASLPMVAPHMPCVLWRISRHATHGAKRCQKKARSSRTATSAREKGTAQTGSCPSIPTLVSTVSRVHLRTRNMHNVHPAALAPLRCNLRLRPNPDSERTTAHPDASEKQRSCGAIPYLIGRHRSRAENARTPKLRGGVSSAVSHDSKDIQAPPLRILLLPIVPVSDELMSLTSPRIVDISSGTARLKNGGRNEPKEYYDGVQRSILSMSEIGLLHDALGAPFYRLQL</sequence>
<reference evidence="2 3" key="1">
    <citation type="submission" date="2016-07" db="EMBL/GenBank/DDBJ databases">
        <title>Draft genome of the white-rot fungus Obba rivulosa 3A-2.</title>
        <authorList>
            <consortium name="DOE Joint Genome Institute"/>
            <person name="Miettinen O."/>
            <person name="Riley R."/>
            <person name="Acob R."/>
            <person name="Barry K."/>
            <person name="Cullen D."/>
            <person name="De Vries R."/>
            <person name="Hainaut M."/>
            <person name="Hatakka A."/>
            <person name="Henrissat B."/>
            <person name="Hilden K."/>
            <person name="Kuo R."/>
            <person name="Labutti K."/>
            <person name="Lipzen A."/>
            <person name="Makela M.R."/>
            <person name="Sandor L."/>
            <person name="Spatafora J.W."/>
            <person name="Grigoriev I.V."/>
            <person name="Hibbett D.S."/>
        </authorList>
    </citation>
    <scope>NUCLEOTIDE SEQUENCE [LARGE SCALE GENOMIC DNA]</scope>
    <source>
        <strain evidence="2 3">3A-2</strain>
    </source>
</reference>
<gene>
    <name evidence="2" type="ORF">OBBRIDRAFT_589344</name>
</gene>
<feature type="region of interest" description="Disordered" evidence="1">
    <location>
        <begin position="120"/>
        <end position="145"/>
    </location>
</feature>
<evidence type="ECO:0000313" key="2">
    <source>
        <dbReference type="EMBL" id="OCH90588.1"/>
    </source>
</evidence>
<organism evidence="2 3">
    <name type="scientific">Obba rivulosa</name>
    <dbReference type="NCBI Taxonomy" id="1052685"/>
    <lineage>
        <taxon>Eukaryota</taxon>
        <taxon>Fungi</taxon>
        <taxon>Dikarya</taxon>
        <taxon>Basidiomycota</taxon>
        <taxon>Agaricomycotina</taxon>
        <taxon>Agaricomycetes</taxon>
        <taxon>Polyporales</taxon>
        <taxon>Gelatoporiaceae</taxon>
        <taxon>Obba</taxon>
    </lineage>
</organism>
<evidence type="ECO:0000256" key="1">
    <source>
        <dbReference type="SAM" id="MobiDB-lite"/>
    </source>
</evidence>
<evidence type="ECO:0000313" key="3">
    <source>
        <dbReference type="Proteomes" id="UP000250043"/>
    </source>
</evidence>
<feature type="compositionally biased region" description="Basic residues" evidence="1">
    <location>
        <begin position="57"/>
        <end position="68"/>
    </location>
</feature>
<proteinExistence type="predicted"/>
<dbReference type="AlphaFoldDB" id="A0A8E2ATC5"/>
<name>A0A8E2ATC5_9APHY</name>